<accession>A0A915KZQ6</accession>
<feature type="region of interest" description="Disordered" evidence="1">
    <location>
        <begin position="1"/>
        <end position="35"/>
    </location>
</feature>
<reference evidence="3" key="1">
    <citation type="submission" date="2022-11" db="UniProtKB">
        <authorList>
            <consortium name="WormBaseParasite"/>
        </authorList>
    </citation>
    <scope>IDENTIFICATION</scope>
</reference>
<organism evidence="2 3">
    <name type="scientific">Romanomermis culicivorax</name>
    <name type="common">Nematode worm</name>
    <dbReference type="NCBI Taxonomy" id="13658"/>
    <lineage>
        <taxon>Eukaryota</taxon>
        <taxon>Metazoa</taxon>
        <taxon>Ecdysozoa</taxon>
        <taxon>Nematoda</taxon>
        <taxon>Enoplea</taxon>
        <taxon>Dorylaimia</taxon>
        <taxon>Mermithida</taxon>
        <taxon>Mermithoidea</taxon>
        <taxon>Mermithidae</taxon>
        <taxon>Romanomermis</taxon>
    </lineage>
</organism>
<name>A0A915KZQ6_ROMCU</name>
<proteinExistence type="predicted"/>
<sequence>MSKEGDEAEFEIIVEDEIGDEEENTEPTSVERINEKGLPVVEEVSKSSDIAEVIVVTTAVGASSLNVLEVPEHVVVREEIPAVPTDLAPQLESDQKIETVAEIKNVPPASSDVNDYKEADIEEIAEIPISSDQKEVVQPVSEEDSADEVEEYTVEDSIEDEEKDDQTALAQESIADLGQETDGMEVDSKRNGDTVDNVQNDTVSGESPNFLGDIEQDNLENDPVEVSFNESASSMSDSIEIVDDLSKNEDIVENEAANVKEVASDELKLVQHNGDTNDNKNGKPAVE</sequence>
<feature type="compositionally biased region" description="Acidic residues" evidence="1">
    <location>
        <begin position="141"/>
        <end position="164"/>
    </location>
</feature>
<dbReference type="AlphaFoldDB" id="A0A915KZQ6"/>
<feature type="compositionally biased region" description="Acidic residues" evidence="1">
    <location>
        <begin position="1"/>
        <end position="25"/>
    </location>
</feature>
<dbReference type="Proteomes" id="UP000887565">
    <property type="component" value="Unplaced"/>
</dbReference>
<feature type="compositionally biased region" description="Polar residues" evidence="1">
    <location>
        <begin position="194"/>
        <end position="207"/>
    </location>
</feature>
<keyword evidence="2" id="KW-1185">Reference proteome</keyword>
<evidence type="ECO:0000313" key="2">
    <source>
        <dbReference type="Proteomes" id="UP000887565"/>
    </source>
</evidence>
<protein>
    <submittedName>
        <fullName evidence="3">Uncharacterized protein</fullName>
    </submittedName>
</protein>
<dbReference type="WBParaSite" id="nRc.2.0.1.t44428-RA">
    <property type="protein sequence ID" value="nRc.2.0.1.t44428-RA"/>
    <property type="gene ID" value="nRc.2.0.1.g44428"/>
</dbReference>
<feature type="region of interest" description="Disordered" evidence="1">
    <location>
        <begin position="125"/>
        <end position="220"/>
    </location>
</feature>
<evidence type="ECO:0000256" key="1">
    <source>
        <dbReference type="SAM" id="MobiDB-lite"/>
    </source>
</evidence>
<evidence type="ECO:0000313" key="3">
    <source>
        <dbReference type="WBParaSite" id="nRc.2.0.1.t44428-RA"/>
    </source>
</evidence>